<protein>
    <submittedName>
        <fullName evidence="2">Uncharacterized protein</fullName>
    </submittedName>
</protein>
<organism evidence="2 3">
    <name type="scientific">Prosthecobacter vanneervenii</name>
    <dbReference type="NCBI Taxonomy" id="48466"/>
    <lineage>
        <taxon>Bacteria</taxon>
        <taxon>Pseudomonadati</taxon>
        <taxon>Verrucomicrobiota</taxon>
        <taxon>Verrucomicrobiia</taxon>
        <taxon>Verrucomicrobiales</taxon>
        <taxon>Verrucomicrobiaceae</taxon>
        <taxon>Prosthecobacter</taxon>
    </lineage>
</organism>
<feature type="transmembrane region" description="Helical" evidence="1">
    <location>
        <begin position="26"/>
        <end position="47"/>
    </location>
</feature>
<evidence type="ECO:0000313" key="2">
    <source>
        <dbReference type="EMBL" id="MBB5033755.1"/>
    </source>
</evidence>
<evidence type="ECO:0000256" key="1">
    <source>
        <dbReference type="SAM" id="Phobius"/>
    </source>
</evidence>
<evidence type="ECO:0000313" key="3">
    <source>
        <dbReference type="Proteomes" id="UP000590740"/>
    </source>
</evidence>
<dbReference type="AlphaFoldDB" id="A0A7W8DL84"/>
<feature type="transmembrane region" description="Helical" evidence="1">
    <location>
        <begin position="67"/>
        <end position="92"/>
    </location>
</feature>
<keyword evidence="1" id="KW-0812">Transmembrane</keyword>
<dbReference type="EMBL" id="JACHIG010000007">
    <property type="protein sequence ID" value="MBB5033755.1"/>
    <property type="molecule type" value="Genomic_DNA"/>
</dbReference>
<dbReference type="Proteomes" id="UP000590740">
    <property type="component" value="Unassembled WGS sequence"/>
</dbReference>
<gene>
    <name evidence="2" type="ORF">HNQ65_003345</name>
</gene>
<reference evidence="2 3" key="1">
    <citation type="submission" date="2020-08" db="EMBL/GenBank/DDBJ databases">
        <title>Genomic Encyclopedia of Type Strains, Phase IV (KMG-IV): sequencing the most valuable type-strain genomes for metagenomic binning, comparative biology and taxonomic classification.</title>
        <authorList>
            <person name="Goeker M."/>
        </authorList>
    </citation>
    <scope>NUCLEOTIDE SEQUENCE [LARGE SCALE GENOMIC DNA]</scope>
    <source>
        <strain evidence="2 3">DSM 12252</strain>
    </source>
</reference>
<comment type="caution">
    <text evidence="2">The sequence shown here is derived from an EMBL/GenBank/DDBJ whole genome shotgun (WGS) entry which is preliminary data.</text>
</comment>
<accession>A0A7W8DL84</accession>
<proteinExistence type="predicted"/>
<name>A0A7W8DL84_9BACT</name>
<keyword evidence="1" id="KW-1133">Transmembrane helix</keyword>
<keyword evidence="1" id="KW-0472">Membrane</keyword>
<sequence>MSDQNAQTQGGYPPVPQPVRHPNAGCALAAACAALILSVLVLSNFVFVSQEQRLVEPGILFPKYETVAVTSWLPVIFWTAIFCGIVYALVLWKRSKPFIWLAMAIFIWKKTWLDAQRSANSTKPIVPSYQSR</sequence>
<dbReference type="RefSeq" id="WP_184340880.1">
    <property type="nucleotide sequence ID" value="NZ_JACHIG010000007.1"/>
</dbReference>
<keyword evidence="3" id="KW-1185">Reference proteome</keyword>